<dbReference type="GO" id="GO:0047661">
    <property type="term" value="F:amino-acid racemase activity"/>
    <property type="evidence" value="ECO:0007669"/>
    <property type="project" value="InterPro"/>
</dbReference>
<keyword evidence="1" id="KW-0413">Isomerase</keyword>
<evidence type="ECO:0000313" key="3">
    <source>
        <dbReference type="Proteomes" id="UP000290637"/>
    </source>
</evidence>
<keyword evidence="3" id="KW-1185">Reference proteome</keyword>
<dbReference type="Pfam" id="PF01177">
    <property type="entry name" value="Asp_Glu_race"/>
    <property type="match status" value="1"/>
</dbReference>
<evidence type="ECO:0000256" key="1">
    <source>
        <dbReference type="ARBA" id="ARBA00023235"/>
    </source>
</evidence>
<dbReference type="PANTHER" id="PTHR21198">
    <property type="entry name" value="GLUTAMATE RACEMASE"/>
    <property type="match status" value="1"/>
</dbReference>
<evidence type="ECO:0000313" key="2">
    <source>
        <dbReference type="EMBL" id="QBE66871.1"/>
    </source>
</evidence>
<dbReference type="Gene3D" id="3.40.50.1860">
    <property type="match status" value="2"/>
</dbReference>
<dbReference type="InterPro" id="IPR001920">
    <property type="entry name" value="Asp/Glu_race"/>
</dbReference>
<reference evidence="2 3" key="1">
    <citation type="submission" date="2019-02" db="EMBL/GenBank/DDBJ databases">
        <title>Draft Genome Sequences of Six Type Strains of the Genus Massilia.</title>
        <authorList>
            <person name="Miess H."/>
            <person name="Frediansyhah A."/>
            <person name="Gross H."/>
        </authorList>
    </citation>
    <scope>NUCLEOTIDE SEQUENCE [LARGE SCALE GENOMIC DNA]</scope>
    <source>
        <strain evidence="2 3">DSM 17473</strain>
    </source>
</reference>
<dbReference type="PANTHER" id="PTHR21198:SF7">
    <property type="entry name" value="ASPARTATE-GLUTAMATE RACEMASE FAMILY"/>
    <property type="match status" value="1"/>
</dbReference>
<accession>A0A4P6L5D7</accession>
<dbReference type="KEGG" id="plue:EWM63_31095"/>
<proteinExistence type="predicted"/>
<gene>
    <name evidence="2" type="ORF">EWM63_31095</name>
</gene>
<dbReference type="InterPro" id="IPR015942">
    <property type="entry name" value="Asp/Glu/hydantoin_racemase"/>
</dbReference>
<dbReference type="EMBL" id="CP035913">
    <property type="protein sequence ID" value="QBE66871.1"/>
    <property type="molecule type" value="Genomic_DNA"/>
</dbReference>
<dbReference type="OrthoDB" id="9803739at2"/>
<dbReference type="RefSeq" id="WP_130189978.1">
    <property type="nucleotide sequence ID" value="NZ_CP035913.1"/>
</dbReference>
<name>A0A4P6L5D7_9BURK</name>
<protein>
    <submittedName>
        <fullName evidence="2">Aspartate/glutamate racemase family protein</fullName>
    </submittedName>
</protein>
<dbReference type="SUPFAM" id="SSF53681">
    <property type="entry name" value="Aspartate/glutamate racemase"/>
    <property type="match status" value="2"/>
</dbReference>
<organism evidence="2 3">
    <name type="scientific">Pseudoduganella lutea</name>
    <dbReference type="NCBI Taxonomy" id="321985"/>
    <lineage>
        <taxon>Bacteria</taxon>
        <taxon>Pseudomonadati</taxon>
        <taxon>Pseudomonadota</taxon>
        <taxon>Betaproteobacteria</taxon>
        <taxon>Burkholderiales</taxon>
        <taxon>Oxalobacteraceae</taxon>
        <taxon>Telluria group</taxon>
        <taxon>Pseudoduganella</taxon>
    </lineage>
</organism>
<sequence>MHIGLIGGIGPAATEFYYRALVKLYAKANRRLELTIANADAKELVSNLEAGNKEAQAAIFAKYIDQLKGAGCEAVAVTSMGGHYCMDELAPVSSLPIINALPVLQDYFLARNITRVGVLGTRAVMESRLYGLAGVEVVTVPNEELGTAHANYIAMAIAGKATDEHRAYFEGAAARLISEHGAQAIVLGGTDLFLAFDKPDYPYPLIDCALVHAEEIARLGMS</sequence>
<dbReference type="Proteomes" id="UP000290637">
    <property type="component" value="Chromosome"/>
</dbReference>
<dbReference type="AlphaFoldDB" id="A0A4P6L5D7"/>